<accession>A0A1S1P1H9</accession>
<comment type="caution">
    <text evidence="5">The sequence shown here is derived from an EMBL/GenBank/DDBJ whole genome shotgun (WGS) entry which is preliminary data.</text>
</comment>
<evidence type="ECO:0000259" key="4">
    <source>
        <dbReference type="PROSITE" id="PS51063"/>
    </source>
</evidence>
<dbReference type="GO" id="GO:0005829">
    <property type="term" value="C:cytosol"/>
    <property type="evidence" value="ECO:0007669"/>
    <property type="project" value="TreeGrafter"/>
</dbReference>
<dbReference type="Pfam" id="PF13545">
    <property type="entry name" value="HTH_Crp_2"/>
    <property type="match status" value="1"/>
</dbReference>
<keyword evidence="2" id="KW-0238">DNA-binding</keyword>
<reference evidence="5 6" key="1">
    <citation type="submission" date="2016-10" db="EMBL/GenBank/DDBJ databases">
        <title>Draft genome sequence of Methylobacterium extorquens CP3, a seed endophyte of Crotalaria pumila with plant growth-promoting and metal tolerance properties.</title>
        <authorList>
            <person name="Sanchez-Lopez A.S."/>
            <person name="Van Hamme J.D."/>
            <person name="Thijs S."/>
            <person name="Mcammond B.M."/>
            <person name="Stevens V."/>
            <person name="Gonzalez-Chavez M.D.C."/>
            <person name="Vangronsveld J."/>
        </authorList>
    </citation>
    <scope>NUCLEOTIDE SEQUENCE [LARGE SCALE GENOMIC DNA]</scope>
    <source>
        <strain evidence="5 6">CP3</strain>
    </source>
</reference>
<organism evidence="5 6">
    <name type="scientific">Methylorubrum extorquens</name>
    <name type="common">Methylobacterium dichloromethanicum</name>
    <name type="synonym">Methylobacterium extorquens</name>
    <dbReference type="NCBI Taxonomy" id="408"/>
    <lineage>
        <taxon>Bacteria</taxon>
        <taxon>Pseudomonadati</taxon>
        <taxon>Pseudomonadota</taxon>
        <taxon>Alphaproteobacteria</taxon>
        <taxon>Hyphomicrobiales</taxon>
        <taxon>Methylobacteriaceae</taxon>
        <taxon>Methylorubrum</taxon>
    </lineage>
</organism>
<gene>
    <name evidence="5" type="ORF">BK022_18485</name>
</gene>
<dbReference type="InterPro" id="IPR000595">
    <property type="entry name" value="cNMP-bd_dom"/>
</dbReference>
<proteinExistence type="predicted"/>
<dbReference type="InterPro" id="IPR036388">
    <property type="entry name" value="WH-like_DNA-bd_sf"/>
</dbReference>
<dbReference type="Proteomes" id="UP000180215">
    <property type="component" value="Unassembled WGS sequence"/>
</dbReference>
<dbReference type="SMART" id="SM00100">
    <property type="entry name" value="cNMP"/>
    <property type="match status" value="1"/>
</dbReference>
<dbReference type="EMBL" id="MNAO01000258">
    <property type="protein sequence ID" value="OHV15520.1"/>
    <property type="molecule type" value="Genomic_DNA"/>
</dbReference>
<dbReference type="InterPro" id="IPR050397">
    <property type="entry name" value="Env_Response_Regulators"/>
</dbReference>
<dbReference type="GO" id="GO:0003700">
    <property type="term" value="F:DNA-binding transcription factor activity"/>
    <property type="evidence" value="ECO:0007669"/>
    <property type="project" value="TreeGrafter"/>
</dbReference>
<dbReference type="Gene3D" id="2.60.120.10">
    <property type="entry name" value="Jelly Rolls"/>
    <property type="match status" value="1"/>
</dbReference>
<dbReference type="CDD" id="cd00038">
    <property type="entry name" value="CAP_ED"/>
    <property type="match status" value="1"/>
</dbReference>
<sequence length="242" mass="26065">MSPPFTSTYANRLLQAFALAGLASLEPHLKLVTLALGEVLIRADTPIAYVHFVERGIVSLVAVARDGEQIETGLVGCEGMVGIPVLLGAESTPNEARVQAAGLAYAMHVEAFRDVLRCSPVLHEHLLRYAQVLNTQVACTALANGRYKVGQRLARWLLMCHDRTEGDTLPTTHRFLSLMLGVNRPGLTTAVAALERAGIIATRRGTITICDRDALLVEAGAAYGVPEAEYERLIEGTVKPAQ</sequence>
<feature type="domain" description="HTH crp-type" evidence="4">
    <location>
        <begin position="147"/>
        <end position="213"/>
    </location>
</feature>
<dbReference type="AlphaFoldDB" id="A0A1S1P1H9"/>
<dbReference type="Gene3D" id="1.10.10.10">
    <property type="entry name" value="Winged helix-like DNA-binding domain superfamily/Winged helix DNA-binding domain"/>
    <property type="match status" value="1"/>
</dbReference>
<dbReference type="PANTHER" id="PTHR24567:SF74">
    <property type="entry name" value="HTH-TYPE TRANSCRIPTIONAL REGULATOR ARCR"/>
    <property type="match status" value="1"/>
</dbReference>
<keyword evidence="3" id="KW-0804">Transcription</keyword>
<dbReference type="PANTHER" id="PTHR24567">
    <property type="entry name" value="CRP FAMILY TRANSCRIPTIONAL REGULATORY PROTEIN"/>
    <property type="match status" value="1"/>
</dbReference>
<dbReference type="GO" id="GO:0003677">
    <property type="term" value="F:DNA binding"/>
    <property type="evidence" value="ECO:0007669"/>
    <property type="project" value="UniProtKB-KW"/>
</dbReference>
<dbReference type="PROSITE" id="PS51063">
    <property type="entry name" value="HTH_CRP_2"/>
    <property type="match status" value="1"/>
</dbReference>
<dbReference type="InterPro" id="IPR018490">
    <property type="entry name" value="cNMP-bd_dom_sf"/>
</dbReference>
<dbReference type="InterPro" id="IPR036390">
    <property type="entry name" value="WH_DNA-bd_sf"/>
</dbReference>
<evidence type="ECO:0000313" key="6">
    <source>
        <dbReference type="Proteomes" id="UP000180215"/>
    </source>
</evidence>
<keyword evidence="1" id="KW-0805">Transcription regulation</keyword>
<dbReference type="InterPro" id="IPR012318">
    <property type="entry name" value="HTH_CRP"/>
</dbReference>
<protein>
    <recommendedName>
        <fullName evidence="4">HTH crp-type domain-containing protein</fullName>
    </recommendedName>
</protein>
<evidence type="ECO:0000256" key="3">
    <source>
        <dbReference type="ARBA" id="ARBA00023163"/>
    </source>
</evidence>
<dbReference type="SUPFAM" id="SSF46785">
    <property type="entry name" value="Winged helix' DNA-binding domain"/>
    <property type="match status" value="1"/>
</dbReference>
<name>A0A1S1P1H9_METEX</name>
<evidence type="ECO:0000256" key="2">
    <source>
        <dbReference type="ARBA" id="ARBA00023125"/>
    </source>
</evidence>
<dbReference type="InterPro" id="IPR014710">
    <property type="entry name" value="RmlC-like_jellyroll"/>
</dbReference>
<dbReference type="SUPFAM" id="SSF51206">
    <property type="entry name" value="cAMP-binding domain-like"/>
    <property type="match status" value="1"/>
</dbReference>
<evidence type="ECO:0000313" key="5">
    <source>
        <dbReference type="EMBL" id="OHV15520.1"/>
    </source>
</evidence>
<evidence type="ECO:0000256" key="1">
    <source>
        <dbReference type="ARBA" id="ARBA00023015"/>
    </source>
</evidence>
<dbReference type="Pfam" id="PF00027">
    <property type="entry name" value="cNMP_binding"/>
    <property type="match status" value="1"/>
</dbReference>